<dbReference type="EMBL" id="CAADFI010000351">
    <property type="protein sequence ID" value="VFK03410.1"/>
    <property type="molecule type" value="Genomic_DNA"/>
</dbReference>
<dbReference type="Gene3D" id="2.40.440.10">
    <property type="entry name" value="L,D-transpeptidase catalytic domain-like"/>
    <property type="match status" value="1"/>
</dbReference>
<dbReference type="GO" id="GO:0071555">
    <property type="term" value="P:cell wall organization"/>
    <property type="evidence" value="ECO:0007669"/>
    <property type="project" value="UniProtKB-UniRule"/>
</dbReference>
<dbReference type="InterPro" id="IPR056203">
    <property type="entry name" value="Cds6_C"/>
</dbReference>
<accession>A0A450VF71</accession>
<gene>
    <name evidence="10" type="ORF">BECKH772A_GA0070896_103643</name>
    <name evidence="9" type="ORF">BECKH772B_GA0070898_103513</name>
    <name evidence="11" type="ORF">BECKH772C_GA0070978_103522</name>
</gene>
<dbReference type="CDD" id="cd16913">
    <property type="entry name" value="YkuD_like"/>
    <property type="match status" value="1"/>
</dbReference>
<proteinExistence type="inferred from homology"/>
<dbReference type="SUPFAM" id="SSF141523">
    <property type="entry name" value="L,D-transpeptidase catalytic domain-like"/>
    <property type="match status" value="1"/>
</dbReference>
<reference evidence="9" key="1">
    <citation type="submission" date="2019-02" db="EMBL/GenBank/DDBJ databases">
        <authorList>
            <person name="Gruber-Vodicka R. H."/>
            <person name="Seah K. B. B."/>
        </authorList>
    </citation>
    <scope>NUCLEOTIDE SEQUENCE</scope>
    <source>
        <strain evidence="11">BECK_SA2B12</strain>
        <strain evidence="10">BECK_SA2B15</strain>
        <strain evidence="9">BECK_SA2B20</strain>
    </source>
</reference>
<evidence type="ECO:0000256" key="2">
    <source>
        <dbReference type="ARBA" id="ARBA00005992"/>
    </source>
</evidence>
<dbReference type="EMBL" id="CAADFJ010000352">
    <property type="protein sequence ID" value="VFK06471.1"/>
    <property type="molecule type" value="Genomic_DNA"/>
</dbReference>
<evidence type="ECO:0000256" key="3">
    <source>
        <dbReference type="ARBA" id="ARBA00022679"/>
    </source>
</evidence>
<sequence>MQRSFSLVFLSAFLYFVLGFEPTTGVTLILDTHLNNIPSHPQQHSPLAHETEKTLMDSLHAIRERRLDAALDGIETLIGTHPEFRLAQLIYGDLLLSKSQLITSIGNWPNAPRDKILGLREEARQRVKHYLHRPYSILNNRHRNAQELDTLPGYLIRVGKNLGQAVIMDIGQSRFYAFENHGAGIRLRGSYYASVGKNGFPKQSEGDQKTPIGVYLTVGSIPSDKLPDRYGVAAFPVNYPNEWDSRFGRTGHGIWIHGVPSNTYSRPPFSSDGCIAIANEDLLSMKDILAVPNTPVIIAEHVPWIDRREITARHGQFETQFDRWCRDWESQNHSRYAKHYSKEFQNETKNRASWLQSKRNINAEKRHIRVEVSNLSILGYPGERNTLVVIFDQDYRSNNYNRRSRKRQYWRWERNKTREAEDNPKDGVWRIVYEGSF</sequence>
<evidence type="ECO:0000313" key="9">
    <source>
        <dbReference type="EMBL" id="VFK03410.1"/>
    </source>
</evidence>
<dbReference type="UniPathway" id="UPA00219"/>
<evidence type="ECO:0000256" key="6">
    <source>
        <dbReference type="ARBA" id="ARBA00023316"/>
    </source>
</evidence>
<keyword evidence="6 7" id="KW-0961">Cell wall biogenesis/degradation</keyword>
<dbReference type="Pfam" id="PF03734">
    <property type="entry name" value="YkuD"/>
    <property type="match status" value="1"/>
</dbReference>
<evidence type="ECO:0000259" key="8">
    <source>
        <dbReference type="PROSITE" id="PS52029"/>
    </source>
</evidence>
<dbReference type="GO" id="GO:0008360">
    <property type="term" value="P:regulation of cell shape"/>
    <property type="evidence" value="ECO:0007669"/>
    <property type="project" value="UniProtKB-UniRule"/>
</dbReference>
<comment type="similarity">
    <text evidence="2">Belongs to the YkuD family.</text>
</comment>
<keyword evidence="5 7" id="KW-0573">Peptidoglycan synthesis</keyword>
<dbReference type="GO" id="GO:0009252">
    <property type="term" value="P:peptidoglycan biosynthetic process"/>
    <property type="evidence" value="ECO:0007669"/>
    <property type="project" value="UniProtKB-UniPathway"/>
</dbReference>
<name>A0A450VF71_9GAMM</name>
<dbReference type="AlphaFoldDB" id="A0A450VF71"/>
<organism evidence="9">
    <name type="scientific">Candidatus Kentrum eta</name>
    <dbReference type="NCBI Taxonomy" id="2126337"/>
    <lineage>
        <taxon>Bacteria</taxon>
        <taxon>Pseudomonadati</taxon>
        <taxon>Pseudomonadota</taxon>
        <taxon>Gammaproteobacteria</taxon>
        <taxon>Candidatus Kentrum</taxon>
    </lineage>
</organism>
<dbReference type="PROSITE" id="PS52029">
    <property type="entry name" value="LD_TPASE"/>
    <property type="match status" value="1"/>
</dbReference>
<dbReference type="EMBL" id="CAADFG010000364">
    <property type="protein sequence ID" value="VFK03906.1"/>
    <property type="molecule type" value="Genomic_DNA"/>
</dbReference>
<evidence type="ECO:0000256" key="7">
    <source>
        <dbReference type="PROSITE-ProRule" id="PRU01373"/>
    </source>
</evidence>
<feature type="active site" description="Nucleophile" evidence="7">
    <location>
        <position position="274"/>
    </location>
</feature>
<dbReference type="Pfam" id="PF24125">
    <property type="entry name" value="Cds6_C"/>
    <property type="match status" value="1"/>
</dbReference>
<dbReference type="GO" id="GO:0016740">
    <property type="term" value="F:transferase activity"/>
    <property type="evidence" value="ECO:0007669"/>
    <property type="project" value="UniProtKB-KW"/>
</dbReference>
<dbReference type="GO" id="GO:0004180">
    <property type="term" value="F:carboxypeptidase activity"/>
    <property type="evidence" value="ECO:0007669"/>
    <property type="project" value="UniProtKB-ARBA"/>
</dbReference>
<feature type="active site" description="Proton donor/acceptor" evidence="7">
    <location>
        <position position="257"/>
    </location>
</feature>
<keyword evidence="4 7" id="KW-0133">Cell shape</keyword>
<evidence type="ECO:0000256" key="5">
    <source>
        <dbReference type="ARBA" id="ARBA00022984"/>
    </source>
</evidence>
<comment type="pathway">
    <text evidence="1 7">Cell wall biogenesis; peptidoglycan biosynthesis.</text>
</comment>
<dbReference type="InterPro" id="IPR005490">
    <property type="entry name" value="LD_TPept_cat_dom"/>
</dbReference>
<dbReference type="PANTHER" id="PTHR36699">
    <property type="entry name" value="LD-TRANSPEPTIDASE"/>
    <property type="match status" value="1"/>
</dbReference>
<evidence type="ECO:0000313" key="10">
    <source>
        <dbReference type="EMBL" id="VFK03906.1"/>
    </source>
</evidence>
<evidence type="ECO:0000256" key="4">
    <source>
        <dbReference type="ARBA" id="ARBA00022960"/>
    </source>
</evidence>
<dbReference type="InterPro" id="IPR038063">
    <property type="entry name" value="Transpep_catalytic_dom"/>
</dbReference>
<protein>
    <submittedName>
        <fullName evidence="9">Murein L,D-transpeptidase YafK</fullName>
    </submittedName>
</protein>
<dbReference type="PANTHER" id="PTHR36699:SF1">
    <property type="entry name" value="L,D-TRANSPEPTIDASE YAFK-RELATED"/>
    <property type="match status" value="1"/>
</dbReference>
<keyword evidence="3" id="KW-0808">Transferase</keyword>
<evidence type="ECO:0000313" key="11">
    <source>
        <dbReference type="EMBL" id="VFK06471.1"/>
    </source>
</evidence>
<evidence type="ECO:0000256" key="1">
    <source>
        <dbReference type="ARBA" id="ARBA00004752"/>
    </source>
</evidence>
<feature type="domain" description="L,D-TPase catalytic" evidence="8">
    <location>
        <begin position="164"/>
        <end position="299"/>
    </location>
</feature>